<evidence type="ECO:0000313" key="6">
    <source>
        <dbReference type="Proteomes" id="UP001652700"/>
    </source>
</evidence>
<dbReference type="InParanoid" id="A0A6P7GK36"/>
<dbReference type="GO" id="GO:0006357">
    <property type="term" value="P:regulation of transcription by RNA polymerase II"/>
    <property type="evidence" value="ECO:0007669"/>
    <property type="project" value="TreeGrafter"/>
</dbReference>
<dbReference type="GO" id="GO:0005667">
    <property type="term" value="C:transcription regulator complex"/>
    <property type="evidence" value="ECO:0007669"/>
    <property type="project" value="TreeGrafter"/>
</dbReference>
<name>A0A6P7GK36_DIAVI</name>
<dbReference type="PROSITE" id="PS51031">
    <property type="entry name" value="BESS"/>
    <property type="match status" value="1"/>
</dbReference>
<evidence type="ECO:0000256" key="1">
    <source>
        <dbReference type="PROSITE-ProRule" id="PRU00371"/>
    </source>
</evidence>
<dbReference type="EnsemblMetazoa" id="XM_028289772.2">
    <property type="protein sequence ID" value="XP_028145573.1"/>
    <property type="gene ID" value="LOC114339139"/>
</dbReference>
<protein>
    <submittedName>
        <fullName evidence="7">Uncharacterized protein LOC114339139</fullName>
    </submittedName>
</protein>
<feature type="coiled-coil region" evidence="2">
    <location>
        <begin position="126"/>
        <end position="153"/>
    </location>
</feature>
<dbReference type="Pfam" id="PF02944">
    <property type="entry name" value="BESS"/>
    <property type="match status" value="1"/>
</dbReference>
<dbReference type="PANTHER" id="PTHR12243:SF67">
    <property type="entry name" value="COREPRESSOR OF PANGOLIN, ISOFORM A-RELATED"/>
    <property type="match status" value="1"/>
</dbReference>
<dbReference type="Proteomes" id="UP001652700">
    <property type="component" value="Unplaced"/>
</dbReference>
<dbReference type="InterPro" id="IPR004210">
    <property type="entry name" value="BESS_motif"/>
</dbReference>
<dbReference type="PROSITE" id="PS51029">
    <property type="entry name" value="MADF"/>
    <property type="match status" value="1"/>
</dbReference>
<keyword evidence="2" id="KW-0175">Coiled coil</keyword>
<dbReference type="RefSeq" id="XP_028145573.1">
    <property type="nucleotide sequence ID" value="XM_028289772.1"/>
</dbReference>
<dbReference type="AlphaFoldDB" id="A0A6P7GK36"/>
<accession>A0A6P7GK36</accession>
<evidence type="ECO:0000256" key="2">
    <source>
        <dbReference type="SAM" id="Coils"/>
    </source>
</evidence>
<reference evidence="5" key="2">
    <citation type="submission" date="2025-05" db="UniProtKB">
        <authorList>
            <consortium name="EnsemblMetazoa"/>
        </authorList>
    </citation>
    <scope>IDENTIFICATION</scope>
</reference>
<gene>
    <name evidence="7" type="primary">LOC114339139</name>
</gene>
<dbReference type="InterPro" id="IPR039353">
    <property type="entry name" value="TF_Adf1"/>
</dbReference>
<dbReference type="OrthoDB" id="8118596at2759"/>
<dbReference type="PANTHER" id="PTHR12243">
    <property type="entry name" value="MADF DOMAIN TRANSCRIPTION FACTOR"/>
    <property type="match status" value="1"/>
</dbReference>
<dbReference type="Pfam" id="PF10545">
    <property type="entry name" value="MADF_DNA_bdg"/>
    <property type="match status" value="1"/>
</dbReference>
<dbReference type="GO" id="GO:0005634">
    <property type="term" value="C:nucleus"/>
    <property type="evidence" value="ECO:0007669"/>
    <property type="project" value="UniProtKB-SubCell"/>
</dbReference>
<sequence length="257" mass="30851">MAEDFCFRVESLITAVEKRSILYNKKHRDYNNKDDKEQAWMEVCAEILPQWYDYEDAERNSKLVQVQKKWRNLRDSFRKDLNVRRQIKPARNSSKRKREYIYSRSMLFLEPYIKPDDGEFQKFYLKPDVEVEIDEEEEEEETHEAEVLKFESEESQYTDTSVPAVRKKKAKVNTQVDQQSPVLEVWEGFQNGDVNDDNNFYLHNEVDEDRYFLLSLVPSFRNLSQQQKLSVRVEFLQILQKHCFTPVQDPLNESQPD</sequence>
<feature type="domain" description="BESS" evidence="4">
    <location>
        <begin position="206"/>
        <end position="245"/>
    </location>
</feature>
<evidence type="ECO:0000259" key="4">
    <source>
        <dbReference type="PROSITE" id="PS51031"/>
    </source>
</evidence>
<keyword evidence="6" id="KW-1185">Reference proteome</keyword>
<dbReference type="GO" id="GO:0003677">
    <property type="term" value="F:DNA binding"/>
    <property type="evidence" value="ECO:0007669"/>
    <property type="project" value="InterPro"/>
</dbReference>
<dbReference type="KEGG" id="dvv:114339139"/>
<evidence type="ECO:0000313" key="5">
    <source>
        <dbReference type="EnsemblMetazoa" id="XP_028145573.1"/>
    </source>
</evidence>
<feature type="domain" description="MADF" evidence="3">
    <location>
        <begin position="11"/>
        <end position="114"/>
    </location>
</feature>
<dbReference type="GeneID" id="114339139"/>
<dbReference type="SMART" id="SM00595">
    <property type="entry name" value="MADF"/>
    <property type="match status" value="1"/>
</dbReference>
<reference evidence="7" key="1">
    <citation type="submission" date="2025-04" db="UniProtKB">
        <authorList>
            <consortium name="RefSeq"/>
        </authorList>
    </citation>
    <scope>IDENTIFICATION</scope>
    <source>
        <tissue evidence="7">Whole insect</tissue>
    </source>
</reference>
<evidence type="ECO:0000313" key="7">
    <source>
        <dbReference type="RefSeq" id="XP_028145573.1"/>
    </source>
</evidence>
<keyword evidence="1" id="KW-0539">Nucleus</keyword>
<evidence type="ECO:0000259" key="3">
    <source>
        <dbReference type="PROSITE" id="PS51029"/>
    </source>
</evidence>
<comment type="subcellular location">
    <subcellularLocation>
        <location evidence="1">Nucleus</location>
    </subcellularLocation>
</comment>
<organism evidence="7">
    <name type="scientific">Diabrotica virgifera virgifera</name>
    <name type="common">western corn rootworm</name>
    <dbReference type="NCBI Taxonomy" id="50390"/>
    <lineage>
        <taxon>Eukaryota</taxon>
        <taxon>Metazoa</taxon>
        <taxon>Ecdysozoa</taxon>
        <taxon>Arthropoda</taxon>
        <taxon>Hexapoda</taxon>
        <taxon>Insecta</taxon>
        <taxon>Pterygota</taxon>
        <taxon>Neoptera</taxon>
        <taxon>Endopterygota</taxon>
        <taxon>Coleoptera</taxon>
        <taxon>Polyphaga</taxon>
        <taxon>Cucujiformia</taxon>
        <taxon>Chrysomeloidea</taxon>
        <taxon>Chrysomelidae</taxon>
        <taxon>Galerucinae</taxon>
        <taxon>Diabroticina</taxon>
        <taxon>Diabroticites</taxon>
        <taxon>Diabrotica</taxon>
    </lineage>
</organism>
<proteinExistence type="predicted"/>
<dbReference type="InterPro" id="IPR006578">
    <property type="entry name" value="MADF-dom"/>
</dbReference>